<accession>B2CW46</accession>
<reference evidence="2" key="1">
    <citation type="submission" date="2008-03" db="EMBL/GenBank/DDBJ databases">
        <title>Sequence analysis of porcine endogenous retrovirus.</title>
        <authorList>
            <person name="Prabha S.M."/>
            <person name="Verghese S."/>
        </authorList>
    </citation>
    <scope>NUCLEOTIDE SEQUENCE</scope>
    <source>
        <strain evidence="2">PERV3</strain>
    </source>
</reference>
<evidence type="ECO:0000256" key="1">
    <source>
        <dbReference type="SAM" id="MobiDB-lite"/>
    </source>
</evidence>
<feature type="compositionally biased region" description="Basic residues" evidence="1">
    <location>
        <begin position="13"/>
        <end position="23"/>
    </location>
</feature>
<protein>
    <submittedName>
        <fullName evidence="2">Gag protein</fullName>
    </submittedName>
</protein>
<organism evidence="2">
    <name type="scientific">Porcine endogenous retrovirus</name>
    <dbReference type="NCBI Taxonomy" id="61673"/>
    <lineage>
        <taxon>Viruses</taxon>
        <taxon>Riboviria</taxon>
        <taxon>Pararnavirae</taxon>
        <taxon>Artverviricota</taxon>
        <taxon>Revtraviricetes</taxon>
        <taxon>Ortervirales</taxon>
        <taxon>Retroviridae</taxon>
        <taxon>Orthoretrovirinae</taxon>
        <taxon>Gammaretrovirus</taxon>
        <taxon>Gammaretrovirus porConc</taxon>
        <taxon>Porcine type-C oncovirus</taxon>
    </lineage>
</organism>
<name>B2CW46_9GAMR</name>
<feature type="region of interest" description="Disordered" evidence="1">
    <location>
        <begin position="1"/>
        <end position="30"/>
    </location>
</feature>
<sequence length="30" mass="3710">EGKSKWEREREVRKMRRARRHSGKMGNRTP</sequence>
<dbReference type="EMBL" id="EU551234">
    <property type="protein sequence ID" value="ACB41724.1"/>
    <property type="molecule type" value="Genomic_DNA"/>
</dbReference>
<feature type="non-terminal residue" evidence="2">
    <location>
        <position position="1"/>
    </location>
</feature>
<gene>
    <name evidence="2" type="primary">gag</name>
</gene>
<proteinExistence type="predicted"/>
<evidence type="ECO:0000313" key="2">
    <source>
        <dbReference type="EMBL" id="ACB41724.1"/>
    </source>
</evidence>
<feature type="non-terminal residue" evidence="2">
    <location>
        <position position="30"/>
    </location>
</feature>
<feature type="compositionally biased region" description="Basic and acidic residues" evidence="1">
    <location>
        <begin position="1"/>
        <end position="12"/>
    </location>
</feature>